<evidence type="ECO:0000313" key="2">
    <source>
        <dbReference type="Proteomes" id="UP000002971"/>
    </source>
</evidence>
<protein>
    <submittedName>
        <fullName evidence="1">Uncharacterized protein</fullName>
    </submittedName>
</protein>
<sequence>HSSLALASDFIILSKLFVDVKNNFEKLFYDLLTTCAVTT</sequence>
<organism evidence="1 2">
    <name type="scientific">Ligilactobacillus ruminis SPM0211</name>
    <dbReference type="NCBI Taxonomy" id="1040964"/>
    <lineage>
        <taxon>Bacteria</taxon>
        <taxon>Bacillati</taxon>
        <taxon>Bacillota</taxon>
        <taxon>Bacilli</taxon>
        <taxon>Lactobacillales</taxon>
        <taxon>Lactobacillaceae</taxon>
        <taxon>Ligilactobacillus</taxon>
    </lineage>
</organism>
<accession>F7R3S2</accession>
<evidence type="ECO:0000313" key="1">
    <source>
        <dbReference type="EMBL" id="EGM49545.1"/>
    </source>
</evidence>
<comment type="caution">
    <text evidence="1">The sequence shown here is derived from an EMBL/GenBank/DDBJ whole genome shotgun (WGS) entry which is preliminary data.</text>
</comment>
<feature type="non-terminal residue" evidence="1">
    <location>
        <position position="1"/>
    </location>
</feature>
<dbReference type="EMBL" id="AFOJ01000010">
    <property type="protein sequence ID" value="EGM49545.1"/>
    <property type="molecule type" value="Genomic_DNA"/>
</dbReference>
<reference evidence="1 2" key="1">
    <citation type="journal article" date="2011" name="J. Bacteriol.">
        <title>Genome Sequence of Lactobacillus ruminis SPM0211, Isolated from a Fecal Sample from a Healthy Korean.</title>
        <authorList>
            <person name="Lee S."/>
            <person name="Cho Y.J."/>
            <person name="Lee A.H."/>
            <person name="Chun J."/>
            <person name="Ha N.J."/>
            <person name="Ko G."/>
        </authorList>
    </citation>
    <scope>NUCLEOTIDE SEQUENCE [LARGE SCALE GENOMIC DNA]</scope>
    <source>
        <strain evidence="1 2">SPM0211</strain>
    </source>
</reference>
<dbReference type="Proteomes" id="UP000002971">
    <property type="component" value="Unassembled WGS sequence"/>
</dbReference>
<proteinExistence type="predicted"/>
<name>F7R3S2_9LACO</name>
<gene>
    <name evidence="1" type="ORF">LRU_02335</name>
</gene>
<dbReference type="AlphaFoldDB" id="F7R3S2"/>